<comment type="caution">
    <text evidence="1">The sequence shown here is derived from an EMBL/GenBank/DDBJ whole genome shotgun (WGS) entry which is preliminary data.</text>
</comment>
<dbReference type="RefSeq" id="WP_095557553.1">
    <property type="nucleotide sequence ID" value="NZ_NSJD01000022.1"/>
</dbReference>
<reference evidence="1 2" key="1">
    <citation type="submission" date="2017-08" db="EMBL/GenBank/DDBJ databases">
        <title>WGS of Clinical strains of the CDC Group NO-1 linked to zoonotic infections in humans.</title>
        <authorList>
            <person name="Bernier A.-M."/>
            <person name="Bernard K."/>
        </authorList>
    </citation>
    <scope>NUCLEOTIDE SEQUENCE [LARGE SCALE GENOMIC DNA]</scope>
    <source>
        <strain evidence="1 2">NML79-0751</strain>
    </source>
</reference>
<dbReference type="EMBL" id="NSJD01000022">
    <property type="protein sequence ID" value="PAT39155.1"/>
    <property type="molecule type" value="Genomic_DNA"/>
</dbReference>
<evidence type="ECO:0000313" key="2">
    <source>
        <dbReference type="Proteomes" id="UP000218644"/>
    </source>
</evidence>
<dbReference type="Proteomes" id="UP000218644">
    <property type="component" value="Unassembled WGS sequence"/>
</dbReference>
<proteinExistence type="predicted"/>
<dbReference type="AlphaFoldDB" id="A0A2A2AKQ0"/>
<organism evidence="1 2">
    <name type="scientific">Vandammella animalimorsus</name>
    <dbReference type="NCBI Taxonomy" id="2029117"/>
    <lineage>
        <taxon>Bacteria</taxon>
        <taxon>Pseudomonadati</taxon>
        <taxon>Pseudomonadota</taxon>
        <taxon>Betaproteobacteria</taxon>
        <taxon>Burkholderiales</taxon>
        <taxon>Comamonadaceae</taxon>
        <taxon>Vandammella</taxon>
    </lineage>
</organism>
<evidence type="ECO:0000313" key="1">
    <source>
        <dbReference type="EMBL" id="PAT39155.1"/>
    </source>
</evidence>
<protein>
    <submittedName>
        <fullName evidence="1">Uncharacterized protein</fullName>
    </submittedName>
</protein>
<sequence>MNTNLYLRLRALLPQPPLLSGTVNAANADGTVDVNLDGGGGIVRARNPLDKPAAARVYVQDGVVIDDAPDLPYHLIEV</sequence>
<accession>A0A2A2AKQ0</accession>
<gene>
    <name evidence="1" type="ORF">CK623_11370</name>
</gene>
<name>A0A2A2AKQ0_9BURK</name>